<keyword evidence="2" id="KW-1185">Reference proteome</keyword>
<name>A0A6P8ANT1_PYRGI</name>
<dbReference type="RefSeq" id="XP_030976561.1">
    <property type="nucleotide sequence ID" value="XM_031131540.1"/>
</dbReference>
<reference evidence="2 3" key="1">
    <citation type="journal article" date="2019" name="Mol. Biol. Evol.">
        <title>Blast fungal genomes show frequent chromosomal changes, gene gains and losses, and effector gene turnover.</title>
        <authorList>
            <person name="Gomez Luciano L.B."/>
            <person name="Jason Tsai I."/>
            <person name="Chuma I."/>
            <person name="Tosa Y."/>
            <person name="Chen Y.H."/>
            <person name="Li J.Y."/>
            <person name="Li M.Y."/>
            <person name="Jade Lu M.Y."/>
            <person name="Nakayashiki H."/>
            <person name="Li W.H."/>
        </authorList>
    </citation>
    <scope>NUCLEOTIDE SEQUENCE [LARGE SCALE GENOMIC DNA]</scope>
    <source>
        <strain evidence="2 3">NI907</strain>
    </source>
</reference>
<accession>A0A6P8ANT1</accession>
<feature type="region of interest" description="Disordered" evidence="1">
    <location>
        <begin position="46"/>
        <end position="67"/>
    </location>
</feature>
<organism evidence="2 3">
    <name type="scientific">Pyricularia grisea</name>
    <name type="common">Crabgrass-specific blast fungus</name>
    <name type="synonym">Magnaporthe grisea</name>
    <dbReference type="NCBI Taxonomy" id="148305"/>
    <lineage>
        <taxon>Eukaryota</taxon>
        <taxon>Fungi</taxon>
        <taxon>Dikarya</taxon>
        <taxon>Ascomycota</taxon>
        <taxon>Pezizomycotina</taxon>
        <taxon>Sordariomycetes</taxon>
        <taxon>Sordariomycetidae</taxon>
        <taxon>Magnaporthales</taxon>
        <taxon>Pyriculariaceae</taxon>
        <taxon>Pyricularia</taxon>
    </lineage>
</organism>
<reference evidence="3" key="3">
    <citation type="submission" date="2025-08" db="UniProtKB">
        <authorList>
            <consortium name="RefSeq"/>
        </authorList>
    </citation>
    <scope>IDENTIFICATION</scope>
    <source>
        <strain evidence="3">NI907</strain>
    </source>
</reference>
<reference evidence="3" key="2">
    <citation type="submission" date="2019-10" db="EMBL/GenBank/DDBJ databases">
        <authorList>
            <consortium name="NCBI Genome Project"/>
        </authorList>
    </citation>
    <scope>NUCLEOTIDE SEQUENCE</scope>
    <source>
        <strain evidence="3">NI907</strain>
    </source>
</reference>
<evidence type="ECO:0000313" key="3">
    <source>
        <dbReference type="RefSeq" id="XP_030976561.1"/>
    </source>
</evidence>
<dbReference type="AlphaFoldDB" id="A0A6P8ANT1"/>
<protein>
    <submittedName>
        <fullName evidence="3">Uncharacterized protein</fullName>
    </submittedName>
</protein>
<evidence type="ECO:0000313" key="2">
    <source>
        <dbReference type="Proteomes" id="UP000515153"/>
    </source>
</evidence>
<sequence length="67" mass="7168">MTFSTRSGLGELDGCHAANHVCFRVVPKSLNQSEGTKIRNMRCLGSQDSPGIASEAENIEPGFWGDG</sequence>
<dbReference type="KEGG" id="pgri:PgNI_11574"/>
<proteinExistence type="predicted"/>
<dbReference type="GeneID" id="41966445"/>
<dbReference type="Proteomes" id="UP000515153">
    <property type="component" value="Chromosome V"/>
</dbReference>
<gene>
    <name evidence="3" type="ORF">PgNI_11574</name>
</gene>
<evidence type="ECO:0000256" key="1">
    <source>
        <dbReference type="SAM" id="MobiDB-lite"/>
    </source>
</evidence>